<dbReference type="GO" id="GO:0004424">
    <property type="term" value="F:imidazoleglycerol-phosphate dehydratase activity"/>
    <property type="evidence" value="ECO:0007669"/>
    <property type="project" value="UniProtKB-EC"/>
</dbReference>
<dbReference type="InterPro" id="IPR038494">
    <property type="entry name" value="IGPD_sf"/>
</dbReference>
<accession>A0A2K9P129</accession>
<keyword evidence="1" id="KW-0028">Amino-acid biosynthesis</keyword>
<evidence type="ECO:0000313" key="4">
    <source>
        <dbReference type="EMBL" id="AUO18278.1"/>
    </source>
</evidence>
<dbReference type="PANTHER" id="PTHR23133:SF2">
    <property type="entry name" value="IMIDAZOLEGLYCEROL-PHOSPHATE DEHYDRATASE"/>
    <property type="match status" value="1"/>
</dbReference>
<protein>
    <submittedName>
        <fullName evidence="4">Imidazoleglycerol-phosphate dehydratase</fullName>
        <ecNumber evidence="4">4.2.1.19</ecNumber>
    </submittedName>
</protein>
<dbReference type="SUPFAM" id="SSF54211">
    <property type="entry name" value="Ribosomal protein S5 domain 2-like"/>
    <property type="match status" value="2"/>
</dbReference>
<keyword evidence="5" id="KW-1185">Reference proteome</keyword>
<proteinExistence type="predicted"/>
<dbReference type="Proteomes" id="UP000235589">
    <property type="component" value="Chromosome"/>
</dbReference>
<dbReference type="GO" id="GO:0000105">
    <property type="term" value="P:L-histidine biosynthetic process"/>
    <property type="evidence" value="ECO:0007669"/>
    <property type="project" value="UniProtKB-KW"/>
</dbReference>
<dbReference type="OrthoDB" id="9790411at2"/>
<reference evidence="4 5" key="1">
    <citation type="submission" date="2017-04" db="EMBL/GenBank/DDBJ databases">
        <title>Monoglobus pectinilyticus 14 draft genome.</title>
        <authorList>
            <person name="Kim C."/>
            <person name="Rosendale D.I."/>
            <person name="Kelly W.J."/>
            <person name="Tannock G.W."/>
            <person name="Patchett M.L."/>
            <person name="Jordens J.Z."/>
        </authorList>
    </citation>
    <scope>NUCLEOTIDE SEQUENCE [LARGE SCALE GENOMIC DNA]</scope>
    <source>
        <strain evidence="4 5">14</strain>
    </source>
</reference>
<evidence type="ECO:0000256" key="3">
    <source>
        <dbReference type="ARBA" id="ARBA00023239"/>
    </source>
</evidence>
<dbReference type="GeneID" id="98061526"/>
<keyword evidence="3 4" id="KW-0456">Lyase</keyword>
<dbReference type="PANTHER" id="PTHR23133">
    <property type="entry name" value="IMIDAZOLEGLYCEROL-PHOSPHATE DEHYDRATASE HIS7"/>
    <property type="match status" value="1"/>
</dbReference>
<dbReference type="InterPro" id="IPR020568">
    <property type="entry name" value="Ribosomal_Su5_D2-typ_SF"/>
</dbReference>
<dbReference type="Pfam" id="PF00475">
    <property type="entry name" value="IGPD"/>
    <property type="match status" value="1"/>
</dbReference>
<evidence type="ECO:0000313" key="5">
    <source>
        <dbReference type="Proteomes" id="UP000235589"/>
    </source>
</evidence>
<keyword evidence="2" id="KW-0368">Histidine biosynthesis</keyword>
<dbReference type="InterPro" id="IPR000807">
    <property type="entry name" value="ImidazoleglycerolP_deHydtase"/>
</dbReference>
<dbReference type="EMBL" id="CP020991">
    <property type="protein sequence ID" value="AUO18278.1"/>
    <property type="molecule type" value="Genomic_DNA"/>
</dbReference>
<sequence length="206" mass="22941">MKNRITVKRKTTETSIEVVIEKGELKPDYRKYIKTPLPFLNHMIEHIAWRASLNISIDMDFDEFELCHLVCEDVGMTLGKAVGEYININSPSGYGFATGIIDEACADAAISFEDRSQLTFQKSINYCENVERMPSEELITFLEGFAQGARCTLFIDLKSGQNGHHIWEAVFRGVGIALGQALSFDSSREGLTSGVAGKVEYEVSAE</sequence>
<name>A0A2K9P129_9FIRM</name>
<dbReference type="KEGG" id="mpec:B9O19_00093"/>
<gene>
    <name evidence="4" type="ORF">B9O19_00093</name>
</gene>
<organism evidence="4 5">
    <name type="scientific">Monoglobus pectinilyticus</name>
    <dbReference type="NCBI Taxonomy" id="1981510"/>
    <lineage>
        <taxon>Bacteria</taxon>
        <taxon>Bacillati</taxon>
        <taxon>Bacillota</taxon>
        <taxon>Clostridia</taxon>
        <taxon>Monoglobales</taxon>
        <taxon>Monoglobaceae</taxon>
        <taxon>Monoglobus</taxon>
    </lineage>
</organism>
<dbReference type="Gene3D" id="3.30.230.40">
    <property type="entry name" value="Imidazole glycerol phosphate dehydratase, domain 1"/>
    <property type="match status" value="2"/>
</dbReference>
<dbReference type="RefSeq" id="WP_154058591.1">
    <property type="nucleotide sequence ID" value="NZ_CP020991.1"/>
</dbReference>
<evidence type="ECO:0000256" key="2">
    <source>
        <dbReference type="ARBA" id="ARBA00023102"/>
    </source>
</evidence>
<evidence type="ECO:0000256" key="1">
    <source>
        <dbReference type="ARBA" id="ARBA00022605"/>
    </source>
</evidence>
<dbReference type="AlphaFoldDB" id="A0A2K9P129"/>
<dbReference type="EC" id="4.2.1.19" evidence="4"/>